<name>A0A422MAJ4_LACPA</name>
<dbReference type="AntiFam" id="ANF00267">
    <property type="entry name" value="DNA repeat translations related to WP_015765070.1"/>
</dbReference>
<dbReference type="EMBL" id="LKFU01000064">
    <property type="protein sequence ID" value="RND85907.1"/>
    <property type="molecule type" value="Genomic_DNA"/>
</dbReference>
<dbReference type="AlphaFoldDB" id="A0A422MAJ4"/>
<accession>A0A422MAJ4</accession>
<evidence type="ECO:0000256" key="1">
    <source>
        <dbReference type="SAM" id="MobiDB-lite"/>
    </source>
</evidence>
<sequence length="58" mass="6449">MVHPLGGSETREQAQKPAHKDLEAKWPKPSHLASRPLMLRFLTAPVRALPVSPSFVVH</sequence>
<dbReference type="NCBIfam" id="NF040517">
    <property type="entry name" value="Lacto_Palin_RP2"/>
    <property type="match status" value="1"/>
</dbReference>
<reference evidence="2 3" key="1">
    <citation type="journal article" date="2018" name="Front. Microbiol.">
        <title>Conversion of Methionine to Cysteine in Lactobacillus paracasei Depends on the Highly Mobile cysK-ctl-cysE Gene Cluster.</title>
        <authorList>
            <person name="Wuthrich D."/>
            <person name="Irmler S."/>
            <person name="Berthoud H."/>
            <person name="Guggenbuhl B."/>
            <person name="Eugster E."/>
            <person name="Bruggmann R."/>
        </authorList>
    </citation>
    <scope>NUCLEOTIDE SEQUENCE [LARGE SCALE GENOMIC DNA]</scope>
    <source>
        <strain evidence="2 3">FAM18172</strain>
    </source>
</reference>
<organism evidence="2 3">
    <name type="scientific">Lacticaseibacillus paracasei</name>
    <name type="common">Lactobacillus paracasei</name>
    <dbReference type="NCBI Taxonomy" id="1597"/>
    <lineage>
        <taxon>Bacteria</taxon>
        <taxon>Bacillati</taxon>
        <taxon>Bacillota</taxon>
        <taxon>Bacilli</taxon>
        <taxon>Lactobacillales</taxon>
        <taxon>Lactobacillaceae</taxon>
        <taxon>Lacticaseibacillus</taxon>
    </lineage>
</organism>
<protein>
    <submittedName>
        <fullName evidence="2">Uncharacterized protein</fullName>
    </submittedName>
</protein>
<evidence type="ECO:0000313" key="3">
    <source>
        <dbReference type="Proteomes" id="UP000285532"/>
    </source>
</evidence>
<proteinExistence type="predicted"/>
<feature type="region of interest" description="Disordered" evidence="1">
    <location>
        <begin position="1"/>
        <end position="29"/>
    </location>
</feature>
<evidence type="ECO:0000313" key="2">
    <source>
        <dbReference type="EMBL" id="RND85907.1"/>
    </source>
</evidence>
<feature type="compositionally biased region" description="Basic and acidic residues" evidence="1">
    <location>
        <begin position="9"/>
        <end position="26"/>
    </location>
</feature>
<gene>
    <name evidence="2" type="ORF">FAM18172_01696</name>
</gene>
<comment type="caution">
    <text evidence="2">The sequence shown here is derived from an EMBL/GenBank/DDBJ whole genome shotgun (WGS) entry which is preliminary data.</text>
</comment>
<dbReference type="Proteomes" id="UP000285532">
    <property type="component" value="Unassembled WGS sequence"/>
</dbReference>